<sequence length="87" mass="8854">MGAAINVISLDANIAQQLASKLAAANQGGAPGGGYPPPGQGQGAPGGYVSFFEHSHVLRSSRAVLTVSLFSLGSNSTKRIPAGRRHR</sequence>
<evidence type="ECO:0000313" key="2">
    <source>
        <dbReference type="EMBL" id="KAL1604889.1"/>
    </source>
</evidence>
<feature type="region of interest" description="Disordered" evidence="1">
    <location>
        <begin position="25"/>
        <end position="46"/>
    </location>
</feature>
<organism evidence="2 3">
    <name type="scientific">Paraconiothyrium brasiliense</name>
    <dbReference type="NCBI Taxonomy" id="300254"/>
    <lineage>
        <taxon>Eukaryota</taxon>
        <taxon>Fungi</taxon>
        <taxon>Dikarya</taxon>
        <taxon>Ascomycota</taxon>
        <taxon>Pezizomycotina</taxon>
        <taxon>Dothideomycetes</taxon>
        <taxon>Pleosporomycetidae</taxon>
        <taxon>Pleosporales</taxon>
        <taxon>Massarineae</taxon>
        <taxon>Didymosphaeriaceae</taxon>
        <taxon>Paraconiothyrium</taxon>
    </lineage>
</organism>
<protein>
    <submittedName>
        <fullName evidence="2">Uncharacterized protein</fullName>
    </submittedName>
</protein>
<reference evidence="2 3" key="1">
    <citation type="submission" date="2024-02" db="EMBL/GenBank/DDBJ databases">
        <title>De novo assembly and annotation of 12 fungi associated with fruit tree decline syndrome in Ontario, Canada.</title>
        <authorList>
            <person name="Sulman M."/>
            <person name="Ellouze W."/>
            <person name="Ilyukhin E."/>
        </authorList>
    </citation>
    <scope>NUCLEOTIDE SEQUENCE [LARGE SCALE GENOMIC DNA]</scope>
    <source>
        <strain evidence="2 3">M42-189</strain>
    </source>
</reference>
<accession>A0ABR3RL83</accession>
<gene>
    <name evidence="2" type="ORF">SLS60_004429</name>
</gene>
<dbReference type="EMBL" id="JAKJXO020000005">
    <property type="protein sequence ID" value="KAL1604889.1"/>
    <property type="molecule type" value="Genomic_DNA"/>
</dbReference>
<evidence type="ECO:0000256" key="1">
    <source>
        <dbReference type="SAM" id="MobiDB-lite"/>
    </source>
</evidence>
<keyword evidence="3" id="KW-1185">Reference proteome</keyword>
<name>A0ABR3RL83_9PLEO</name>
<dbReference type="Proteomes" id="UP001521785">
    <property type="component" value="Unassembled WGS sequence"/>
</dbReference>
<evidence type="ECO:0000313" key="3">
    <source>
        <dbReference type="Proteomes" id="UP001521785"/>
    </source>
</evidence>
<comment type="caution">
    <text evidence="2">The sequence shown here is derived from an EMBL/GenBank/DDBJ whole genome shotgun (WGS) entry which is preliminary data.</text>
</comment>
<proteinExistence type="predicted"/>